<evidence type="ECO:0000313" key="2">
    <source>
        <dbReference type="EMBL" id="GBL87449.1"/>
    </source>
</evidence>
<comment type="caution">
    <text evidence="2">The sequence shown here is derived from an EMBL/GenBank/DDBJ whole genome shotgun (WGS) entry which is preliminary data.</text>
</comment>
<evidence type="ECO:0000313" key="3">
    <source>
        <dbReference type="Proteomes" id="UP000499080"/>
    </source>
</evidence>
<gene>
    <name evidence="2" type="ORF">AVEN_118383_1</name>
</gene>
<proteinExistence type="predicted"/>
<accession>A0A4Y2B7S6</accession>
<dbReference type="OrthoDB" id="6778712at2759"/>
<protein>
    <submittedName>
        <fullName evidence="2">Uncharacterized protein</fullName>
    </submittedName>
</protein>
<dbReference type="EMBL" id="BGPR01000053">
    <property type="protein sequence ID" value="GBL87449.1"/>
    <property type="molecule type" value="Genomic_DNA"/>
</dbReference>
<dbReference type="AlphaFoldDB" id="A0A4Y2B7S6"/>
<name>A0A4Y2B7S6_ARAVE</name>
<keyword evidence="3" id="KW-1185">Reference proteome</keyword>
<organism evidence="2 3">
    <name type="scientific">Araneus ventricosus</name>
    <name type="common">Orbweaver spider</name>
    <name type="synonym">Epeira ventricosa</name>
    <dbReference type="NCBI Taxonomy" id="182803"/>
    <lineage>
        <taxon>Eukaryota</taxon>
        <taxon>Metazoa</taxon>
        <taxon>Ecdysozoa</taxon>
        <taxon>Arthropoda</taxon>
        <taxon>Chelicerata</taxon>
        <taxon>Arachnida</taxon>
        <taxon>Araneae</taxon>
        <taxon>Araneomorphae</taxon>
        <taxon>Entelegynae</taxon>
        <taxon>Araneoidea</taxon>
        <taxon>Araneidae</taxon>
        <taxon>Araneus</taxon>
    </lineage>
</organism>
<feature type="compositionally biased region" description="Basic and acidic residues" evidence="1">
    <location>
        <begin position="79"/>
        <end position="91"/>
    </location>
</feature>
<feature type="region of interest" description="Disordered" evidence="1">
    <location>
        <begin position="72"/>
        <end position="91"/>
    </location>
</feature>
<sequence>MVNLNGINDPEISFHYSLPSTSQVRTHLPATATVYDRYNVSNRAAAAITSAILKDFDIISEVDTSHVVDKNKVRRDRSSKRSELRLHSNEK</sequence>
<reference evidence="2 3" key="1">
    <citation type="journal article" date="2019" name="Sci. Rep.">
        <title>Orb-weaving spider Araneus ventricosus genome elucidates the spidroin gene catalogue.</title>
        <authorList>
            <person name="Kono N."/>
            <person name="Nakamura H."/>
            <person name="Ohtoshi R."/>
            <person name="Moran D.A.P."/>
            <person name="Shinohara A."/>
            <person name="Yoshida Y."/>
            <person name="Fujiwara M."/>
            <person name="Mori M."/>
            <person name="Tomita M."/>
            <person name="Arakawa K."/>
        </authorList>
    </citation>
    <scope>NUCLEOTIDE SEQUENCE [LARGE SCALE GENOMIC DNA]</scope>
</reference>
<dbReference type="Proteomes" id="UP000499080">
    <property type="component" value="Unassembled WGS sequence"/>
</dbReference>
<evidence type="ECO:0000256" key="1">
    <source>
        <dbReference type="SAM" id="MobiDB-lite"/>
    </source>
</evidence>